<sequence>MTGLNSYKKQFFIKQVLFVFIILIGIFSGYTQNKKKKTKSSDEPYLLPAFPSVPAILPEDSVSMGDWQSFPEMKLNLPIASGPFEPTWESIEKNYPGEPAWLREAKFGIWVHFGPQAAGESGDWYARKLYTEGTDAYKNHLAKFGHPSESGYKEILRDWNPTKLNPAALTKIYHDAGARFLMIQGVHHDNYDMWNSKYQPWNSVNIGPKRDLLDEWTKACRANGMHYGVTFHHEYTWWWWQTAFGSDKEGAKKGIPYDGNLTLADGKGKWWEGYDPKLLYGINLREYKGVAEAARIEWRSPSGGIFTNHLDYAKWYTTKWALRMMDVVEHYDPDFIYTDGIVQGPFTGNLTGTGLKVDAMQTVIADYYNRTLKNRGKVNTFSIVKFRKKTNGTVNTEEFGVPAEIKTDQPWIAEIPVGDWFYAPGFTYDSGMMIRYIIEAIARDGNAAICISLLPDGSLDNGSTKMLKEVGVWMKRNGEAVYGSHAWTIPGEGEQINGKLKMLPGGKLDHIQAEFKFDAQDIRFTVGKKGEFYAFCMNVPAPGAQLKIKSLGTEAKLFSKPIKEVKLLGYNGKLQWKQEGDGLVVTCPAKMPFETAVVFKIE</sequence>
<feature type="domain" description="Alpha-L-fucosidase C-terminal" evidence="9">
    <location>
        <begin position="520"/>
        <end position="602"/>
    </location>
</feature>
<dbReference type="PANTHER" id="PTHR10030:SF37">
    <property type="entry name" value="ALPHA-L-FUCOSIDASE-RELATED"/>
    <property type="match status" value="1"/>
</dbReference>
<dbReference type="InterPro" id="IPR031919">
    <property type="entry name" value="Fucosidase_C"/>
</dbReference>
<accession>A0ABZ2UCJ0</accession>
<evidence type="ECO:0000256" key="6">
    <source>
        <dbReference type="ARBA" id="ARBA00023295"/>
    </source>
</evidence>
<evidence type="ECO:0000256" key="5">
    <source>
        <dbReference type="ARBA" id="ARBA00022801"/>
    </source>
</evidence>
<keyword evidence="6" id="KW-0326">Glycosidase</keyword>
<dbReference type="RefSeq" id="WP_406843928.1">
    <property type="nucleotide sequence ID" value="NZ_CP150845.1"/>
</dbReference>
<dbReference type="EMBL" id="CP150845">
    <property type="protein sequence ID" value="WYZ19224.1"/>
    <property type="molecule type" value="Genomic_DNA"/>
</dbReference>
<protein>
    <recommendedName>
        <fullName evidence="3">alpha-L-fucosidase</fullName>
        <ecNumber evidence="3">3.2.1.51</ecNumber>
    </recommendedName>
</protein>
<comment type="similarity">
    <text evidence="2">Belongs to the glycosyl hydrolase 29 family.</text>
</comment>
<evidence type="ECO:0000256" key="3">
    <source>
        <dbReference type="ARBA" id="ARBA00012662"/>
    </source>
</evidence>
<keyword evidence="4" id="KW-0732">Signal</keyword>
<keyword evidence="7" id="KW-0472">Membrane</keyword>
<dbReference type="InterPro" id="IPR016286">
    <property type="entry name" value="FUC_metazoa-typ"/>
</dbReference>
<dbReference type="Pfam" id="PF16757">
    <property type="entry name" value="Fucosidase_C"/>
    <property type="match status" value="1"/>
</dbReference>
<dbReference type="Gene3D" id="2.60.40.1180">
    <property type="entry name" value="Golgi alpha-mannosidase II"/>
    <property type="match status" value="1"/>
</dbReference>
<keyword evidence="7" id="KW-1133">Transmembrane helix</keyword>
<keyword evidence="11" id="KW-1185">Reference proteome</keyword>
<dbReference type="Proteomes" id="UP001623852">
    <property type="component" value="Chromosome"/>
</dbReference>
<evidence type="ECO:0000259" key="8">
    <source>
        <dbReference type="Pfam" id="PF01120"/>
    </source>
</evidence>
<evidence type="ECO:0000313" key="10">
    <source>
        <dbReference type="EMBL" id="WYZ19224.1"/>
    </source>
</evidence>
<evidence type="ECO:0000256" key="7">
    <source>
        <dbReference type="SAM" id="Phobius"/>
    </source>
</evidence>
<proteinExistence type="inferred from homology"/>
<reference evidence="10 11" key="1">
    <citation type="submission" date="2024-03" db="EMBL/GenBank/DDBJ databases">
        <title>Flavobacterium soyae.</title>
        <authorList>
            <person name="Zheng W."/>
        </authorList>
    </citation>
    <scope>NUCLEOTIDE SEQUENCE [LARGE SCALE GENOMIC DNA]</scope>
    <source>
        <strain evidence="10 11">55</strain>
    </source>
</reference>
<dbReference type="InterPro" id="IPR057739">
    <property type="entry name" value="Glyco_hydro_29_N"/>
</dbReference>
<keyword evidence="7" id="KW-0812">Transmembrane</keyword>
<dbReference type="Pfam" id="PF01120">
    <property type="entry name" value="Alpha_L_fucos"/>
    <property type="match status" value="1"/>
</dbReference>
<feature type="domain" description="Glycoside hydrolase family 29 N-terminal" evidence="8">
    <location>
        <begin position="79"/>
        <end position="479"/>
    </location>
</feature>
<name>A0ABZ2UCJ0_9FLAO</name>
<feature type="transmembrane region" description="Helical" evidence="7">
    <location>
        <begin position="12"/>
        <end position="30"/>
    </location>
</feature>
<dbReference type="InterPro" id="IPR013780">
    <property type="entry name" value="Glyco_hydro_b"/>
</dbReference>
<organism evidence="10 11">
    <name type="scientific">Flavobacterium soyae</name>
    <dbReference type="NCBI Taxonomy" id="2903098"/>
    <lineage>
        <taxon>Bacteria</taxon>
        <taxon>Pseudomonadati</taxon>
        <taxon>Bacteroidota</taxon>
        <taxon>Flavobacteriia</taxon>
        <taxon>Flavobacteriales</taxon>
        <taxon>Flavobacteriaceae</taxon>
        <taxon>Flavobacterium</taxon>
    </lineage>
</organism>
<dbReference type="SUPFAM" id="SSF51445">
    <property type="entry name" value="(Trans)glycosidases"/>
    <property type="match status" value="1"/>
</dbReference>
<evidence type="ECO:0000256" key="1">
    <source>
        <dbReference type="ARBA" id="ARBA00004071"/>
    </source>
</evidence>
<evidence type="ECO:0000256" key="2">
    <source>
        <dbReference type="ARBA" id="ARBA00007951"/>
    </source>
</evidence>
<dbReference type="EC" id="3.2.1.51" evidence="3"/>
<dbReference type="SMART" id="SM00812">
    <property type="entry name" value="Alpha_L_fucos"/>
    <property type="match status" value="1"/>
</dbReference>
<gene>
    <name evidence="10" type="ORF">AABD74_18890</name>
</gene>
<dbReference type="PANTHER" id="PTHR10030">
    <property type="entry name" value="ALPHA-L-FUCOSIDASE"/>
    <property type="match status" value="1"/>
</dbReference>
<keyword evidence="5" id="KW-0378">Hydrolase</keyword>
<evidence type="ECO:0000259" key="9">
    <source>
        <dbReference type="Pfam" id="PF16757"/>
    </source>
</evidence>
<dbReference type="Gene3D" id="3.20.20.80">
    <property type="entry name" value="Glycosidases"/>
    <property type="match status" value="1"/>
</dbReference>
<dbReference type="InterPro" id="IPR017853">
    <property type="entry name" value="GH"/>
</dbReference>
<dbReference type="PIRSF" id="PIRSF001092">
    <property type="entry name" value="Alpha-L-fucosidase"/>
    <property type="match status" value="1"/>
</dbReference>
<comment type="function">
    <text evidence="1">Alpha-L-fucosidase is responsible for hydrolyzing the alpha-1,6-linked fucose joined to the reducing-end N-acetylglucosamine of the carbohydrate moieties of glycoproteins.</text>
</comment>
<evidence type="ECO:0000313" key="11">
    <source>
        <dbReference type="Proteomes" id="UP001623852"/>
    </source>
</evidence>
<dbReference type="InterPro" id="IPR000933">
    <property type="entry name" value="Glyco_hydro_29"/>
</dbReference>
<evidence type="ECO:0000256" key="4">
    <source>
        <dbReference type="ARBA" id="ARBA00022729"/>
    </source>
</evidence>